<accession>A0A1I8ARX1</accession>
<dbReference type="WBParaSite" id="L893_g8836.t1">
    <property type="protein sequence ID" value="L893_g8836.t1"/>
    <property type="gene ID" value="L893_g8836"/>
</dbReference>
<organism evidence="1 2">
    <name type="scientific">Steinernema glaseri</name>
    <dbReference type="NCBI Taxonomy" id="37863"/>
    <lineage>
        <taxon>Eukaryota</taxon>
        <taxon>Metazoa</taxon>
        <taxon>Ecdysozoa</taxon>
        <taxon>Nematoda</taxon>
        <taxon>Chromadorea</taxon>
        <taxon>Rhabditida</taxon>
        <taxon>Tylenchina</taxon>
        <taxon>Panagrolaimomorpha</taxon>
        <taxon>Strongyloidoidea</taxon>
        <taxon>Steinernematidae</taxon>
        <taxon>Steinernema</taxon>
    </lineage>
</organism>
<protein>
    <submittedName>
        <fullName evidence="2">Uncharacterized protein</fullName>
    </submittedName>
</protein>
<reference evidence="2" key="1">
    <citation type="submission" date="2016-11" db="UniProtKB">
        <authorList>
            <consortium name="WormBaseParasite"/>
        </authorList>
    </citation>
    <scope>IDENTIFICATION</scope>
</reference>
<sequence length="100" mass="11231">MPQIPLTSLYIPRQCSVFEDSIVELCPRCPPYPRPNLFSSPLTASSVTMPLVSRVTIIASHYFGSNRERKASSANRVRSGLTGRWLQRDPDKAAMSSRDY</sequence>
<name>A0A1I8ARX1_9BILA</name>
<evidence type="ECO:0000313" key="1">
    <source>
        <dbReference type="Proteomes" id="UP000095287"/>
    </source>
</evidence>
<keyword evidence="1" id="KW-1185">Reference proteome</keyword>
<proteinExistence type="predicted"/>
<dbReference type="AlphaFoldDB" id="A0A1I8ARX1"/>
<dbReference type="Proteomes" id="UP000095287">
    <property type="component" value="Unplaced"/>
</dbReference>
<evidence type="ECO:0000313" key="2">
    <source>
        <dbReference type="WBParaSite" id="L893_g8836.t1"/>
    </source>
</evidence>